<evidence type="ECO:0000256" key="2">
    <source>
        <dbReference type="ARBA" id="ARBA00007069"/>
    </source>
</evidence>
<comment type="caution">
    <text evidence="10">The sequence shown here is derived from an EMBL/GenBank/DDBJ whole genome shotgun (WGS) entry which is preliminary data.</text>
</comment>
<comment type="similarity">
    <text evidence="2">Belongs to the binding-protein-dependent transport system permease family. CysTW subfamily.</text>
</comment>
<evidence type="ECO:0000313" key="11">
    <source>
        <dbReference type="Proteomes" id="UP000717534"/>
    </source>
</evidence>
<reference evidence="10 11" key="1">
    <citation type="submission" date="2021-02" db="EMBL/GenBank/DDBJ databases">
        <title>Activity-based single-cell genomes from oceanic crustal fluid captures similar information to metagenomic and metatranscriptomic surveys with orders of magnitude less sampling.</title>
        <authorList>
            <person name="D'Angelo T.S."/>
            <person name="Orcutt B.N."/>
        </authorList>
    </citation>
    <scope>NUCLEOTIDE SEQUENCE [LARGE SCALE GENOMIC DNA]</scope>
    <source>
        <strain evidence="10">AH-315-G02</strain>
    </source>
</reference>
<proteinExistence type="inferred from homology"/>
<dbReference type="InterPro" id="IPR051789">
    <property type="entry name" value="Bact_Polyamine_Transport"/>
</dbReference>
<keyword evidence="6 8" id="KW-1133">Transmembrane helix</keyword>
<name>A0ABS3AYC7_9BACT</name>
<evidence type="ECO:0000256" key="1">
    <source>
        <dbReference type="ARBA" id="ARBA00004651"/>
    </source>
</evidence>
<feature type="transmembrane region" description="Helical" evidence="8">
    <location>
        <begin position="66"/>
        <end position="91"/>
    </location>
</feature>
<dbReference type="CDD" id="cd06261">
    <property type="entry name" value="TM_PBP2"/>
    <property type="match status" value="1"/>
</dbReference>
<evidence type="ECO:0000256" key="7">
    <source>
        <dbReference type="ARBA" id="ARBA00023136"/>
    </source>
</evidence>
<organism evidence="10 11">
    <name type="scientific">Desulfotalea psychrophila</name>
    <dbReference type="NCBI Taxonomy" id="84980"/>
    <lineage>
        <taxon>Bacteria</taxon>
        <taxon>Pseudomonadati</taxon>
        <taxon>Thermodesulfobacteriota</taxon>
        <taxon>Desulfobulbia</taxon>
        <taxon>Desulfobulbales</taxon>
        <taxon>Desulfocapsaceae</taxon>
        <taxon>Desulfotalea</taxon>
    </lineage>
</organism>
<feature type="transmembrane region" description="Helical" evidence="8">
    <location>
        <begin position="238"/>
        <end position="257"/>
    </location>
</feature>
<feature type="domain" description="ABC transmembrane type-1" evidence="9">
    <location>
        <begin position="66"/>
        <end position="254"/>
    </location>
</feature>
<dbReference type="PROSITE" id="PS50928">
    <property type="entry name" value="ABC_TM1"/>
    <property type="match status" value="1"/>
</dbReference>
<dbReference type="PANTHER" id="PTHR43848">
    <property type="entry name" value="PUTRESCINE TRANSPORT SYSTEM PERMEASE PROTEIN POTI"/>
    <property type="match status" value="1"/>
</dbReference>
<evidence type="ECO:0000313" key="10">
    <source>
        <dbReference type="EMBL" id="MBN4068882.1"/>
    </source>
</evidence>
<accession>A0ABS3AYC7</accession>
<evidence type="ECO:0000256" key="4">
    <source>
        <dbReference type="ARBA" id="ARBA00022475"/>
    </source>
</evidence>
<keyword evidence="11" id="KW-1185">Reference proteome</keyword>
<dbReference type="InterPro" id="IPR035906">
    <property type="entry name" value="MetI-like_sf"/>
</dbReference>
<keyword evidence="3 8" id="KW-0813">Transport</keyword>
<dbReference type="Proteomes" id="UP000717534">
    <property type="component" value="Unassembled WGS sequence"/>
</dbReference>
<keyword evidence="4" id="KW-1003">Cell membrane</keyword>
<feature type="transmembrane region" description="Helical" evidence="8">
    <location>
        <begin position="179"/>
        <end position="201"/>
    </location>
</feature>
<evidence type="ECO:0000256" key="5">
    <source>
        <dbReference type="ARBA" id="ARBA00022692"/>
    </source>
</evidence>
<protein>
    <submittedName>
        <fullName evidence="10">ABC transporter permease</fullName>
    </submittedName>
</protein>
<comment type="subcellular location">
    <subcellularLocation>
        <location evidence="1 8">Cell membrane</location>
        <topology evidence="1 8">Multi-pass membrane protein</topology>
    </subcellularLocation>
</comment>
<dbReference type="PANTHER" id="PTHR43848:SF2">
    <property type="entry name" value="PUTRESCINE TRANSPORT SYSTEM PERMEASE PROTEIN POTI"/>
    <property type="match status" value="1"/>
</dbReference>
<sequence>MRSSSVIKLVTGCYLVLFFVYLFLPLVFMSLVAFNSSTIPQVTPWEGFTLKWFGVLIDDKQMWDGLINSFIVAFFVVIISVPIGLAASLLLTRLQFKASNSFYAILVSPLLMPGIIIGISTFLFWDTAFQVSGGLLTTIMAQSTFISGYCMLLIMARAQRFNTTQEDAAFDLGATHKQVFFKITLPFLKPALISAAALAFMQSFENYNTTLFAIGFEQTLPIYIGSKLRSFISPAMNALAFIFILITITGAVVYEVMRRREAIKK</sequence>
<dbReference type="Gene3D" id="1.10.3720.10">
    <property type="entry name" value="MetI-like"/>
    <property type="match status" value="1"/>
</dbReference>
<gene>
    <name evidence="10" type="ORF">JYU06_05125</name>
</gene>
<evidence type="ECO:0000256" key="8">
    <source>
        <dbReference type="RuleBase" id="RU363032"/>
    </source>
</evidence>
<keyword evidence="5 8" id="KW-0812">Transmembrane</keyword>
<dbReference type="EMBL" id="JAFITO010000071">
    <property type="protein sequence ID" value="MBN4068882.1"/>
    <property type="molecule type" value="Genomic_DNA"/>
</dbReference>
<feature type="transmembrane region" description="Helical" evidence="8">
    <location>
        <begin position="131"/>
        <end position="158"/>
    </location>
</feature>
<evidence type="ECO:0000256" key="6">
    <source>
        <dbReference type="ARBA" id="ARBA00022989"/>
    </source>
</evidence>
<dbReference type="InterPro" id="IPR000515">
    <property type="entry name" value="MetI-like"/>
</dbReference>
<evidence type="ECO:0000256" key="3">
    <source>
        <dbReference type="ARBA" id="ARBA00022448"/>
    </source>
</evidence>
<keyword evidence="7 8" id="KW-0472">Membrane</keyword>
<dbReference type="SUPFAM" id="SSF161098">
    <property type="entry name" value="MetI-like"/>
    <property type="match status" value="1"/>
</dbReference>
<dbReference type="Pfam" id="PF00528">
    <property type="entry name" value="BPD_transp_1"/>
    <property type="match status" value="1"/>
</dbReference>
<feature type="transmembrane region" description="Helical" evidence="8">
    <location>
        <begin position="103"/>
        <end position="125"/>
    </location>
</feature>
<feature type="transmembrane region" description="Helical" evidence="8">
    <location>
        <begin position="12"/>
        <end position="34"/>
    </location>
</feature>
<evidence type="ECO:0000259" key="9">
    <source>
        <dbReference type="PROSITE" id="PS50928"/>
    </source>
</evidence>